<dbReference type="Gene3D" id="3.40.50.1820">
    <property type="entry name" value="alpha/beta hydrolase"/>
    <property type="match status" value="1"/>
</dbReference>
<dbReference type="Proteomes" id="UP000606172">
    <property type="component" value="Unassembled WGS sequence"/>
</dbReference>
<evidence type="ECO:0000259" key="4">
    <source>
        <dbReference type="Pfam" id="PF08386"/>
    </source>
</evidence>
<keyword evidence="2" id="KW-0732">Signal</keyword>
<dbReference type="RefSeq" id="WP_204031205.1">
    <property type="nucleotide sequence ID" value="NZ_BOOW01000042.1"/>
</dbReference>
<keyword evidence="3 5" id="KW-0378">Hydrolase</keyword>
<comment type="caution">
    <text evidence="5">The sequence shown here is derived from an EMBL/GenBank/DDBJ whole genome shotgun (WGS) entry which is preliminary data.</text>
</comment>
<organism evidence="5 6">
    <name type="scientific">Sinosporangium siamense</name>
    <dbReference type="NCBI Taxonomy" id="1367973"/>
    <lineage>
        <taxon>Bacteria</taxon>
        <taxon>Bacillati</taxon>
        <taxon>Actinomycetota</taxon>
        <taxon>Actinomycetes</taxon>
        <taxon>Streptosporangiales</taxon>
        <taxon>Streptosporangiaceae</taxon>
        <taxon>Sinosporangium</taxon>
    </lineage>
</organism>
<accession>A0A919VFJ3</accession>
<protein>
    <submittedName>
        <fullName evidence="5">Alpha/beta hydrolase</fullName>
    </submittedName>
</protein>
<dbReference type="InterPro" id="IPR051601">
    <property type="entry name" value="Serine_prot/Carboxylest_S33"/>
</dbReference>
<dbReference type="EMBL" id="BOOW01000042">
    <property type="protein sequence ID" value="GII96184.1"/>
    <property type="molecule type" value="Genomic_DNA"/>
</dbReference>
<dbReference type="InterPro" id="IPR029058">
    <property type="entry name" value="AB_hydrolase_fold"/>
</dbReference>
<evidence type="ECO:0000313" key="6">
    <source>
        <dbReference type="Proteomes" id="UP000606172"/>
    </source>
</evidence>
<name>A0A919VFJ3_9ACTN</name>
<evidence type="ECO:0000256" key="3">
    <source>
        <dbReference type="ARBA" id="ARBA00022801"/>
    </source>
</evidence>
<feature type="domain" description="Peptidase S33 tripeptidyl aminopeptidase-like C-terminal" evidence="4">
    <location>
        <begin position="392"/>
        <end position="483"/>
    </location>
</feature>
<evidence type="ECO:0000256" key="1">
    <source>
        <dbReference type="ARBA" id="ARBA00010088"/>
    </source>
</evidence>
<dbReference type="PANTHER" id="PTHR43248:SF29">
    <property type="entry name" value="TRIPEPTIDYL AMINOPEPTIDASE"/>
    <property type="match status" value="1"/>
</dbReference>
<reference evidence="5" key="1">
    <citation type="submission" date="2021-01" db="EMBL/GenBank/DDBJ databases">
        <title>Whole genome shotgun sequence of Sinosporangium siamense NBRC 109515.</title>
        <authorList>
            <person name="Komaki H."/>
            <person name="Tamura T."/>
        </authorList>
    </citation>
    <scope>NUCLEOTIDE SEQUENCE</scope>
    <source>
        <strain evidence="5">NBRC 109515</strain>
    </source>
</reference>
<sequence>MGFAYKLGAVLAGTVLAFPGGTALPRHGAAAAPEIAWAPCADNRAVECGELQVPVDWGRPGGARFGLAVARLKAAEPGRRIGVLAVNFGGGPGTDFVQGAASTYFSKEILARFDIVSFDPRGMGRSSPVRCSADIVRREPLPTPRDQAEFDRFRAYTAELAADCRRRTGPVADHLDSVSGARDLDAVRAALGESTISYHGVSAGTLPGQHYAELFGRNLRAMSLDSVVDHSMPTGRFLKSQAANAEDAFVAFARWCARDRACALHGRDVPQIWDGLMVRADRGTLRDPAMAGRVLSAYDLATEAHLGGLMGPDYSWLAKRMASLESGKPGPRGIVRGGPPPEMREIEHPAVAGCQDWRLTISDHRRFAALAAKMRRVAPHMRTQPDTQAFALTCALWPVEPRNPQHRLKVPAGTPPILLVNARHDPATGHTRAVRVLRQLGQGAALVTYEGAGHGAYERTACTRRAVDDYLLHLRVPAGDGLTCER</sequence>
<evidence type="ECO:0000256" key="2">
    <source>
        <dbReference type="ARBA" id="ARBA00022729"/>
    </source>
</evidence>
<evidence type="ECO:0000313" key="5">
    <source>
        <dbReference type="EMBL" id="GII96184.1"/>
    </source>
</evidence>
<keyword evidence="6" id="KW-1185">Reference proteome</keyword>
<gene>
    <name evidence="5" type="ORF">Ssi02_64150</name>
</gene>
<dbReference type="SUPFAM" id="SSF53474">
    <property type="entry name" value="alpha/beta-Hydrolases"/>
    <property type="match status" value="1"/>
</dbReference>
<comment type="similarity">
    <text evidence="1">Belongs to the peptidase S33 family.</text>
</comment>
<proteinExistence type="inferred from homology"/>
<dbReference type="Pfam" id="PF08386">
    <property type="entry name" value="Abhydrolase_4"/>
    <property type="match status" value="1"/>
</dbReference>
<dbReference type="AlphaFoldDB" id="A0A919VFJ3"/>
<dbReference type="GO" id="GO:0016787">
    <property type="term" value="F:hydrolase activity"/>
    <property type="evidence" value="ECO:0007669"/>
    <property type="project" value="UniProtKB-KW"/>
</dbReference>
<dbReference type="InterPro" id="IPR013595">
    <property type="entry name" value="Pept_S33_TAP-like_C"/>
</dbReference>
<dbReference type="PANTHER" id="PTHR43248">
    <property type="entry name" value="2-SUCCINYL-6-HYDROXY-2,4-CYCLOHEXADIENE-1-CARBOXYLATE SYNTHASE"/>
    <property type="match status" value="1"/>
</dbReference>